<comment type="subcellular location">
    <subcellularLocation>
        <location evidence="1">Nucleus</location>
    </subcellularLocation>
</comment>
<reference evidence="5" key="1">
    <citation type="submission" date="2020-10" db="EMBL/GenBank/DDBJ databases">
        <authorList>
            <person name="Kikuchi T."/>
        </authorList>
    </citation>
    <scope>NUCLEOTIDE SEQUENCE</scope>
    <source>
        <strain evidence="5">NKZ352</strain>
    </source>
</reference>
<keyword evidence="6" id="KW-1185">Reference proteome</keyword>
<dbReference type="GO" id="GO:0003723">
    <property type="term" value="F:RNA binding"/>
    <property type="evidence" value="ECO:0007669"/>
    <property type="project" value="TreeGrafter"/>
</dbReference>
<evidence type="ECO:0000256" key="3">
    <source>
        <dbReference type="ARBA" id="ARBA00022694"/>
    </source>
</evidence>
<protein>
    <submittedName>
        <fullName evidence="5">Uncharacterized protein</fullName>
    </submittedName>
</protein>
<gene>
    <name evidence="5" type="ORF">CAUJ_LOCUS12721</name>
</gene>
<feature type="compositionally biased region" description="Polar residues" evidence="4">
    <location>
        <begin position="368"/>
        <end position="380"/>
    </location>
</feature>
<dbReference type="GO" id="GO:0005655">
    <property type="term" value="C:nucleolar ribonuclease P complex"/>
    <property type="evidence" value="ECO:0007669"/>
    <property type="project" value="TreeGrafter"/>
</dbReference>
<feature type="region of interest" description="Disordered" evidence="4">
    <location>
        <begin position="299"/>
        <end position="336"/>
    </location>
</feature>
<dbReference type="Gene3D" id="3.20.20.140">
    <property type="entry name" value="Metal-dependent hydrolases"/>
    <property type="match status" value="1"/>
</dbReference>
<comment type="similarity">
    <text evidence="2">Belongs to the eukaryotic/archaeal RNase P protein component 3 family.</text>
</comment>
<dbReference type="GO" id="GO:0008033">
    <property type="term" value="P:tRNA processing"/>
    <property type="evidence" value="ECO:0007669"/>
    <property type="project" value="UniProtKB-KW"/>
</dbReference>
<keyword evidence="3" id="KW-0819">tRNA processing</keyword>
<sequence length="380" mass="42544">MSEPATSTARARLKLKPLEFTPLAPESTFQYADLNIVHTGNIENTISMVRRAIRMGYDAVAINIDIGDIAEYQTEPGADVQLEASEEPPKKKKKKGGSENLGIKKQLPKPFYVDQSKLDLNDLKKRGKVFRQFSRITFTANAQVVLNKTFNHPRILDFDLVAVRPGNDSVIETLSRKVEHFDIITVQANEQTRWLSGTKILERIRGEGIFYELNYAEALSDRNTRQISLFNGRVLLRAMRSRGVLMSSGARQMIDLRAPVDVMNLAFLWGVTNANARNLISGHPKAVLLQAECRGTENGEVHSMPLSSAEVGESEDSAKDDEPMETSQEDAVKKPPVEVQLNMLQYERLLKATKKAHQMVKSIRETKTATQESAESMETS</sequence>
<evidence type="ECO:0000313" key="5">
    <source>
        <dbReference type="EMBL" id="CAD6196809.1"/>
    </source>
</evidence>
<evidence type="ECO:0000256" key="1">
    <source>
        <dbReference type="ARBA" id="ARBA00004123"/>
    </source>
</evidence>
<dbReference type="InterPro" id="IPR002738">
    <property type="entry name" value="RNase_P_p30"/>
</dbReference>
<dbReference type="Proteomes" id="UP000835052">
    <property type="component" value="Unassembled WGS sequence"/>
</dbReference>
<dbReference type="EMBL" id="CAJGYM010000079">
    <property type="protein sequence ID" value="CAD6196809.1"/>
    <property type="molecule type" value="Genomic_DNA"/>
</dbReference>
<accession>A0A8S1HPE3</accession>
<dbReference type="PANTHER" id="PTHR13031:SF0">
    <property type="entry name" value="RIBONUCLEASE P PROTEIN SUBUNIT P30"/>
    <property type="match status" value="1"/>
</dbReference>
<name>A0A8S1HPE3_9PELO</name>
<organism evidence="5 6">
    <name type="scientific">Caenorhabditis auriculariae</name>
    <dbReference type="NCBI Taxonomy" id="2777116"/>
    <lineage>
        <taxon>Eukaryota</taxon>
        <taxon>Metazoa</taxon>
        <taxon>Ecdysozoa</taxon>
        <taxon>Nematoda</taxon>
        <taxon>Chromadorea</taxon>
        <taxon>Rhabditida</taxon>
        <taxon>Rhabditina</taxon>
        <taxon>Rhabditomorpha</taxon>
        <taxon>Rhabditoidea</taxon>
        <taxon>Rhabditidae</taxon>
        <taxon>Peloderinae</taxon>
        <taxon>Caenorhabditis</taxon>
    </lineage>
</organism>
<proteinExistence type="inferred from homology"/>
<dbReference type="PANTHER" id="PTHR13031">
    <property type="entry name" value="RIBONUCLEASE P SUBUNIT P30"/>
    <property type="match status" value="1"/>
</dbReference>
<dbReference type="AlphaFoldDB" id="A0A8S1HPE3"/>
<dbReference type="SUPFAM" id="SSF89550">
    <property type="entry name" value="PHP domain-like"/>
    <property type="match status" value="1"/>
</dbReference>
<evidence type="ECO:0000313" key="6">
    <source>
        <dbReference type="Proteomes" id="UP000835052"/>
    </source>
</evidence>
<feature type="region of interest" description="Disordered" evidence="4">
    <location>
        <begin position="81"/>
        <end position="103"/>
    </location>
</feature>
<dbReference type="Pfam" id="PF01876">
    <property type="entry name" value="RNase_P_p30"/>
    <property type="match status" value="1"/>
</dbReference>
<comment type="caution">
    <text evidence="5">The sequence shown here is derived from an EMBL/GenBank/DDBJ whole genome shotgun (WGS) entry which is preliminary data.</text>
</comment>
<dbReference type="OrthoDB" id="17948at2759"/>
<evidence type="ECO:0000256" key="4">
    <source>
        <dbReference type="SAM" id="MobiDB-lite"/>
    </source>
</evidence>
<feature type="region of interest" description="Disordered" evidence="4">
    <location>
        <begin position="360"/>
        <end position="380"/>
    </location>
</feature>
<dbReference type="InterPro" id="IPR016195">
    <property type="entry name" value="Pol/histidinol_Pase-like"/>
</dbReference>
<evidence type="ECO:0000256" key="2">
    <source>
        <dbReference type="ARBA" id="ARBA00007331"/>
    </source>
</evidence>